<organism evidence="1 2">
    <name type="scientific">Oesophagostomum dentatum</name>
    <name type="common">Nodular worm</name>
    <dbReference type="NCBI Taxonomy" id="61180"/>
    <lineage>
        <taxon>Eukaryota</taxon>
        <taxon>Metazoa</taxon>
        <taxon>Ecdysozoa</taxon>
        <taxon>Nematoda</taxon>
        <taxon>Chromadorea</taxon>
        <taxon>Rhabditida</taxon>
        <taxon>Rhabditina</taxon>
        <taxon>Rhabditomorpha</taxon>
        <taxon>Strongyloidea</taxon>
        <taxon>Strongylidae</taxon>
        <taxon>Oesophagostomum</taxon>
    </lineage>
</organism>
<name>A0A0B1TSH4_OESDE</name>
<evidence type="ECO:0008006" key="3">
    <source>
        <dbReference type="Google" id="ProtNLM"/>
    </source>
</evidence>
<evidence type="ECO:0000313" key="1">
    <source>
        <dbReference type="EMBL" id="KHJ98787.1"/>
    </source>
</evidence>
<dbReference type="AlphaFoldDB" id="A0A0B1TSH4"/>
<sequence>MTATALAFSMESMDYEPVTVFFDTGAQKSFINIERSASLQLPTTRNTSFTGSAMYNTAIRPYSYSLIRSSIRRLKTPEMHSENGAVVVATHVLSHIREEYKQDIKNLYELESLGIKLEKDSDEESVLRFMTKYRSSIKIENGKITARFPFMDNVGHLKDNFSVAIKNHHSDYFSQGIIEEVQDHESEELTMFYLPHRHVWTPGKSTQLRVVVDVSSHAKGELSLNDVIRQ</sequence>
<keyword evidence="2" id="KW-1185">Reference proteome</keyword>
<dbReference type="Proteomes" id="UP000053660">
    <property type="component" value="Unassembled WGS sequence"/>
</dbReference>
<dbReference type="EMBL" id="KN549275">
    <property type="protein sequence ID" value="KHJ98787.1"/>
    <property type="molecule type" value="Genomic_DNA"/>
</dbReference>
<dbReference type="OrthoDB" id="5831605at2759"/>
<proteinExistence type="predicted"/>
<gene>
    <name evidence="1" type="ORF">OESDEN_01232</name>
</gene>
<reference evidence="1 2" key="1">
    <citation type="submission" date="2014-03" db="EMBL/GenBank/DDBJ databases">
        <title>Draft genome of the hookworm Oesophagostomum dentatum.</title>
        <authorList>
            <person name="Mitreva M."/>
        </authorList>
    </citation>
    <scope>NUCLEOTIDE SEQUENCE [LARGE SCALE GENOMIC DNA]</scope>
    <source>
        <strain evidence="1 2">OD-Hann</strain>
    </source>
</reference>
<evidence type="ECO:0000313" key="2">
    <source>
        <dbReference type="Proteomes" id="UP000053660"/>
    </source>
</evidence>
<accession>A0A0B1TSH4</accession>
<protein>
    <recommendedName>
        <fullName evidence="3">Peptidase A2 domain-containing protein</fullName>
    </recommendedName>
</protein>